<evidence type="ECO:0000256" key="1">
    <source>
        <dbReference type="ARBA" id="ARBA00006129"/>
    </source>
</evidence>
<reference evidence="5" key="1">
    <citation type="journal article" date="2019" name="Int. J. Syst. Evol. Microbiol.">
        <title>The Global Catalogue of Microorganisms (GCM) 10K type strain sequencing project: providing services to taxonomists for standard genome sequencing and annotation.</title>
        <authorList>
            <consortium name="The Broad Institute Genomics Platform"/>
            <consortium name="The Broad Institute Genome Sequencing Center for Infectious Disease"/>
            <person name="Wu L."/>
            <person name="Ma J."/>
        </authorList>
    </citation>
    <scope>NUCLEOTIDE SEQUENCE [LARGE SCALE GENOMIC DNA]</scope>
    <source>
        <strain evidence="5">CECT 8289</strain>
    </source>
</reference>
<dbReference type="InterPro" id="IPR038152">
    <property type="entry name" value="Carbam_trans_C_sf"/>
</dbReference>
<evidence type="ECO:0000313" key="5">
    <source>
        <dbReference type="Proteomes" id="UP001595907"/>
    </source>
</evidence>
<name>A0ABV8QTA6_9BACT</name>
<dbReference type="Pfam" id="PF16861">
    <property type="entry name" value="Carbam_trans_C"/>
    <property type="match status" value="1"/>
</dbReference>
<dbReference type="PANTHER" id="PTHR34847:SF1">
    <property type="entry name" value="NODULATION PROTEIN U"/>
    <property type="match status" value="1"/>
</dbReference>
<dbReference type="EMBL" id="JBHSCZ010000002">
    <property type="protein sequence ID" value="MFC4263416.1"/>
    <property type="molecule type" value="Genomic_DNA"/>
</dbReference>
<evidence type="ECO:0000259" key="3">
    <source>
        <dbReference type="Pfam" id="PF16861"/>
    </source>
</evidence>
<feature type="domain" description="Carbamoyltransferase C-terminal" evidence="3">
    <location>
        <begin position="398"/>
        <end position="563"/>
    </location>
</feature>
<evidence type="ECO:0000259" key="2">
    <source>
        <dbReference type="Pfam" id="PF02543"/>
    </source>
</evidence>
<keyword evidence="5" id="KW-1185">Reference proteome</keyword>
<evidence type="ECO:0000313" key="4">
    <source>
        <dbReference type="EMBL" id="MFC4263416.1"/>
    </source>
</evidence>
<proteinExistence type="inferred from homology"/>
<comment type="caution">
    <text evidence="4">The sequence shown here is derived from an EMBL/GenBank/DDBJ whole genome shotgun (WGS) entry which is preliminary data.</text>
</comment>
<dbReference type="InterPro" id="IPR043129">
    <property type="entry name" value="ATPase_NBD"/>
</dbReference>
<gene>
    <name evidence="4" type="ORF">ACFOWM_11030</name>
</gene>
<accession>A0ABV8QTA6</accession>
<dbReference type="Proteomes" id="UP001595907">
    <property type="component" value="Unassembled WGS sequence"/>
</dbReference>
<comment type="similarity">
    <text evidence="1">Belongs to the NodU/CmcH family.</text>
</comment>
<dbReference type="InterPro" id="IPR003696">
    <property type="entry name" value="Carbtransf_dom"/>
</dbReference>
<dbReference type="InterPro" id="IPR051338">
    <property type="entry name" value="NodU/CmcH_Carbamoyltrnsfr"/>
</dbReference>
<dbReference type="Gene3D" id="3.30.420.40">
    <property type="match status" value="1"/>
</dbReference>
<dbReference type="PANTHER" id="PTHR34847">
    <property type="entry name" value="NODULATION PROTEIN U"/>
    <property type="match status" value="1"/>
</dbReference>
<feature type="domain" description="Carbamoyltransferase" evidence="2">
    <location>
        <begin position="91"/>
        <end position="341"/>
    </location>
</feature>
<protein>
    <submittedName>
        <fullName evidence="4">Carbamoyltransferase</fullName>
    </submittedName>
</protein>
<dbReference type="Gene3D" id="3.90.870.20">
    <property type="entry name" value="Carbamoyltransferase, C-terminal domain"/>
    <property type="match status" value="1"/>
</dbReference>
<dbReference type="Pfam" id="PF02543">
    <property type="entry name" value="Carbam_trans_N"/>
    <property type="match status" value="2"/>
</dbReference>
<organism evidence="4 5">
    <name type="scientific">Ferruginibacter yonginensis</name>
    <dbReference type="NCBI Taxonomy" id="1310416"/>
    <lineage>
        <taxon>Bacteria</taxon>
        <taxon>Pseudomonadati</taxon>
        <taxon>Bacteroidota</taxon>
        <taxon>Chitinophagia</taxon>
        <taxon>Chitinophagales</taxon>
        <taxon>Chitinophagaceae</taxon>
        <taxon>Ferruginibacter</taxon>
    </lineage>
</organism>
<feature type="domain" description="Carbamoyltransferase" evidence="2">
    <location>
        <begin position="9"/>
        <end position="68"/>
    </location>
</feature>
<dbReference type="RefSeq" id="WP_379709938.1">
    <property type="nucleotide sequence ID" value="NZ_JBHSCZ010000002.1"/>
</dbReference>
<sequence length="565" mass="63427">MNNAPIYILGTGLSHDGSTCLLKDGKLVVAIEKERLTRIKHDGGNDYDTVQYCLDAAGITLNEVSLVVQCANFEKHEILPNKFKGKRLFTNAQQPPIFTISHHLAHAYSALGTSPFETCAVMIIDGCGSFYHQSDDLVGAFIPATVQQQPGLYGEKDSFYYYDGVTLQPIFKDFSIIDFKQQPHQVYLPTSNHSIGGLYAMASNYCFGDFDDVGKLMGLAPYGRKNIYTDDLFILKDDTVWVNETVMHQYFTQPMDPIDRPFNDYFQYYADIAYWVQTQATKAILYVFQHRLPLVNTPNICYAGGVALNAVANAQLLKNFPDKNFYIEPAAGDNGLAIGCAYYGWLSVLGKPKVLHNGSTFLGKTYFNNEIEQALKLLPTSYKIKKVDDVATATIPYLLNGKTIAWFQGGAEFGPRALGKRSIIADPRIKDIQQYINGTIKCREDFRPFAPSVLYDYKDVYFEDGFESPYMILVDKIKPSFAALMPGIVHVDGSCRVQTVTSDNEPYYSLLKHWYTATGIAVLLNTSLNKKGMPIVETPHDIIHFFMNSAIEVLVLHQYIITKHD</sequence>
<dbReference type="CDD" id="cd24098">
    <property type="entry name" value="ASKHA_NBD_TobZ_N"/>
    <property type="match status" value="1"/>
</dbReference>
<dbReference type="SUPFAM" id="SSF53067">
    <property type="entry name" value="Actin-like ATPase domain"/>
    <property type="match status" value="1"/>
</dbReference>
<dbReference type="InterPro" id="IPR031730">
    <property type="entry name" value="Carbam_trans_C"/>
</dbReference>